<evidence type="ECO:0000259" key="9">
    <source>
        <dbReference type="PROSITE" id="PS52004"/>
    </source>
</evidence>
<keyword evidence="3" id="KW-0489">Methyltransferase</keyword>
<dbReference type="InterPro" id="IPR057326">
    <property type="entry name" value="KR_dom"/>
</dbReference>
<dbReference type="SMART" id="SM00827">
    <property type="entry name" value="PKS_AT"/>
    <property type="match status" value="1"/>
</dbReference>
<dbReference type="InterPro" id="IPR014030">
    <property type="entry name" value="Ketoacyl_synth_N"/>
</dbReference>
<dbReference type="GO" id="GO:0032259">
    <property type="term" value="P:methylation"/>
    <property type="evidence" value="ECO:0007669"/>
    <property type="project" value="UniProtKB-KW"/>
</dbReference>
<dbReference type="Gene3D" id="3.40.366.10">
    <property type="entry name" value="Malonyl-Coenzyme A Acyl Carrier Protein, domain 2"/>
    <property type="match status" value="1"/>
</dbReference>
<dbReference type="SUPFAM" id="SSF53335">
    <property type="entry name" value="S-adenosyl-L-methionine-dependent methyltransferases"/>
    <property type="match status" value="1"/>
</dbReference>
<dbReference type="InterPro" id="IPR016036">
    <property type="entry name" value="Malonyl_transacylase_ACP-bd"/>
</dbReference>
<evidence type="ECO:0000256" key="6">
    <source>
        <dbReference type="PROSITE-ProRule" id="PRU01363"/>
    </source>
</evidence>
<dbReference type="Pfam" id="PF00698">
    <property type="entry name" value="Acyl_transf_1"/>
    <property type="match status" value="1"/>
</dbReference>
<dbReference type="InterPro" id="IPR006162">
    <property type="entry name" value="Ppantetheine_attach_site"/>
</dbReference>
<feature type="region of interest" description="C-terminal hotdog fold" evidence="6">
    <location>
        <begin position="1085"/>
        <end position="1228"/>
    </location>
</feature>
<dbReference type="InterPro" id="IPR042104">
    <property type="entry name" value="PKS_dehydratase_sf"/>
</dbReference>
<dbReference type="Gene3D" id="3.40.50.720">
    <property type="entry name" value="NAD(P)-binding Rossmann-like Domain"/>
    <property type="match status" value="1"/>
</dbReference>
<keyword evidence="4" id="KW-0808">Transferase</keyword>
<dbReference type="PROSITE" id="PS52004">
    <property type="entry name" value="KS3_2"/>
    <property type="match status" value="1"/>
</dbReference>
<evidence type="ECO:0000256" key="1">
    <source>
        <dbReference type="ARBA" id="ARBA00022450"/>
    </source>
</evidence>
<dbReference type="InterPro" id="IPR049552">
    <property type="entry name" value="PKS_DH_N"/>
</dbReference>
<dbReference type="SUPFAM" id="SSF47336">
    <property type="entry name" value="ACP-like"/>
    <property type="match status" value="1"/>
</dbReference>
<feature type="compositionally biased region" description="Basic and acidic residues" evidence="7">
    <location>
        <begin position="2481"/>
        <end position="2493"/>
    </location>
</feature>
<feature type="region of interest" description="N-terminal hotdog fold" evidence="6">
    <location>
        <begin position="936"/>
        <end position="1070"/>
    </location>
</feature>
<dbReference type="InterPro" id="IPR014043">
    <property type="entry name" value="Acyl_transferase_dom"/>
</dbReference>
<feature type="domain" description="Ketosynthase family 3 (KS3)" evidence="9">
    <location>
        <begin position="4"/>
        <end position="435"/>
    </location>
</feature>
<dbReference type="InterPro" id="IPR032821">
    <property type="entry name" value="PKS_assoc"/>
</dbReference>
<dbReference type="SUPFAM" id="SSF53901">
    <property type="entry name" value="Thiolase-like"/>
    <property type="match status" value="1"/>
</dbReference>
<dbReference type="InterPro" id="IPR014031">
    <property type="entry name" value="Ketoacyl_synth_C"/>
</dbReference>
<dbReference type="SMART" id="SM00822">
    <property type="entry name" value="PKS_KR"/>
    <property type="match status" value="1"/>
</dbReference>
<gene>
    <name evidence="11" type="primary">g1460</name>
</gene>
<dbReference type="InterPro" id="IPR020841">
    <property type="entry name" value="PKS_Beta-ketoAc_synthase_dom"/>
</dbReference>
<feature type="compositionally biased region" description="Polar residues" evidence="7">
    <location>
        <begin position="2502"/>
        <end position="2513"/>
    </location>
</feature>
<name>A0A6J4B600_9EURO</name>
<dbReference type="InterPro" id="IPR049900">
    <property type="entry name" value="PKS_mFAS_DH"/>
</dbReference>
<dbReference type="GO" id="GO:0004315">
    <property type="term" value="F:3-oxoacyl-[acyl-carrier-protein] synthase activity"/>
    <property type="evidence" value="ECO:0007669"/>
    <property type="project" value="InterPro"/>
</dbReference>
<dbReference type="Pfam" id="PF00109">
    <property type="entry name" value="ketoacyl-synt"/>
    <property type="match status" value="1"/>
</dbReference>
<reference evidence="11" key="1">
    <citation type="journal article" date="2020" name="Toxins">
        <title>Whole Genome Analysis Revealed the Genes Responsible for Citreoviridin Biosynthesis in Penicillium citreonigrum.</title>
        <authorList>
            <person name="Okano T."/>
            <person name="Kobayashi N."/>
            <person name="Izawa K."/>
            <person name="Yoshinari"/>
            <person name="T"/>
            <person name="Sugita-Konishi Y."/>
        </authorList>
    </citation>
    <scope>NUCLEOTIDE SEQUENCE</scope>
    <source>
        <strain evidence="11">IMI 92228</strain>
    </source>
</reference>
<evidence type="ECO:0000259" key="10">
    <source>
        <dbReference type="PROSITE" id="PS52019"/>
    </source>
</evidence>
<feature type="active site" description="Proton acceptor; for dehydratase activity" evidence="6">
    <location>
        <position position="968"/>
    </location>
</feature>
<dbReference type="CDD" id="cd02440">
    <property type="entry name" value="AdoMet_MTases"/>
    <property type="match status" value="1"/>
</dbReference>
<dbReference type="InterPro" id="IPR036736">
    <property type="entry name" value="ACP-like_sf"/>
</dbReference>
<dbReference type="Pfam" id="PF21089">
    <property type="entry name" value="PKS_DH_N"/>
    <property type="match status" value="1"/>
</dbReference>
<proteinExistence type="predicted"/>
<dbReference type="Gene3D" id="3.10.129.110">
    <property type="entry name" value="Polyketide synthase dehydratase"/>
    <property type="match status" value="1"/>
</dbReference>
<dbReference type="Gene3D" id="3.40.47.10">
    <property type="match status" value="1"/>
</dbReference>
<dbReference type="Gene3D" id="3.40.50.150">
    <property type="entry name" value="Vaccinia Virus protein VP39"/>
    <property type="match status" value="1"/>
</dbReference>
<dbReference type="GO" id="GO:0006633">
    <property type="term" value="P:fatty acid biosynthetic process"/>
    <property type="evidence" value="ECO:0007669"/>
    <property type="project" value="InterPro"/>
</dbReference>
<dbReference type="Pfam" id="PF14765">
    <property type="entry name" value="PS-DH"/>
    <property type="match status" value="1"/>
</dbReference>
<dbReference type="InterPro" id="IPR013968">
    <property type="entry name" value="PKS_KR"/>
</dbReference>
<dbReference type="EMBL" id="LC517109">
    <property type="protein sequence ID" value="BBU48132.1"/>
    <property type="molecule type" value="Genomic_DNA"/>
</dbReference>
<feature type="domain" description="PKS/mFAS DH" evidence="10">
    <location>
        <begin position="936"/>
        <end position="1228"/>
    </location>
</feature>
<dbReference type="SUPFAM" id="SSF52151">
    <property type="entry name" value="FabD/lysophospholipase-like"/>
    <property type="match status" value="1"/>
</dbReference>
<dbReference type="GO" id="GO:0031177">
    <property type="term" value="F:phosphopantetheine binding"/>
    <property type="evidence" value="ECO:0007669"/>
    <property type="project" value="InterPro"/>
</dbReference>
<dbReference type="GO" id="GO:0008168">
    <property type="term" value="F:methyltransferase activity"/>
    <property type="evidence" value="ECO:0007669"/>
    <property type="project" value="UniProtKB-KW"/>
</dbReference>
<dbReference type="InterPro" id="IPR016035">
    <property type="entry name" value="Acyl_Trfase/lysoPLipase"/>
</dbReference>
<protein>
    <submittedName>
        <fullName evidence="11">Uncharacterized protein</fullName>
    </submittedName>
</protein>
<dbReference type="Pfam" id="PF00550">
    <property type="entry name" value="PP-binding"/>
    <property type="match status" value="1"/>
</dbReference>
<keyword evidence="5" id="KW-0511">Multifunctional enzyme</keyword>
<accession>A0A6J4B600</accession>
<keyword evidence="2" id="KW-0597">Phosphoprotein</keyword>
<dbReference type="PROSITE" id="PS00606">
    <property type="entry name" value="KS3_1"/>
    <property type="match status" value="1"/>
</dbReference>
<dbReference type="PROSITE" id="PS00012">
    <property type="entry name" value="PHOSPHOPANTETHEINE"/>
    <property type="match status" value="1"/>
</dbReference>
<evidence type="ECO:0000256" key="4">
    <source>
        <dbReference type="ARBA" id="ARBA00022679"/>
    </source>
</evidence>
<dbReference type="SUPFAM" id="SSF51735">
    <property type="entry name" value="NAD(P)-binding Rossmann-fold domains"/>
    <property type="match status" value="1"/>
</dbReference>
<dbReference type="InterPro" id="IPR020806">
    <property type="entry name" value="PKS_PP-bd"/>
</dbReference>
<dbReference type="GO" id="GO:0030639">
    <property type="term" value="P:polyketide biosynthetic process"/>
    <property type="evidence" value="ECO:0007669"/>
    <property type="project" value="UniProtKB-ARBA"/>
</dbReference>
<evidence type="ECO:0000256" key="7">
    <source>
        <dbReference type="SAM" id="MobiDB-lite"/>
    </source>
</evidence>
<dbReference type="PROSITE" id="PS52019">
    <property type="entry name" value="PKS_MFAS_DH"/>
    <property type="match status" value="1"/>
</dbReference>
<dbReference type="InterPro" id="IPR013217">
    <property type="entry name" value="Methyltransf_12"/>
</dbReference>
<dbReference type="PANTHER" id="PTHR43775">
    <property type="entry name" value="FATTY ACID SYNTHASE"/>
    <property type="match status" value="1"/>
</dbReference>
<sequence length="2513" mass="273830">MSSMEPVAIIGTACRFAGSSSTPSKLWELLENPRDVASQPPPDRFNINAFYDPEGSNPSTTNAREGYFLSDNVKAFDAPFFNISATEALALDPQQRMLLEVVYESLEAAGQRLDTLRGSSTGVYCGVMNSDWEGIFSVSCSAPQYGSVGVARNNLANRISYFFDWQGPSMSIDTACSASMVALHEAVTALSRGDCSLVAALGANLMLSPQMFIAASNLQMLSPNSRGRMWDAKADGYARGEGVASVLMKRLSDAIADGDPIECVIRATGVNHDGRSMGFTMPSSEAQLKLIRSTYAKGGLDPQRPEDRPQYVEAHGTGTLAGDPQEASALHQAFCDSGDSDSVLHVGSIKTVVGHAEGTAGLAGLIKASQSIQRGMITPNLLFDRLNPALEPYARQLRVPVEVLQWPTLAPGVPRRVSVNSFGFGGTNAHVILEGYEDSRRVKQKPGFQEACLPIVFSAESDYTLGAVLEQYSHYIHHHPELDIHDFAWTLLERRTALMHRVVLWASDLQHLQKSIQAELALRKAGQASTIISRSRAKARERTLGVFTGQGAQWSQMGLDLITKSSAARGWLNELQESLDTLPEPHRPKFSLFEELAADTETSRLQEALFSQTLCTAMQIIWIKVLSELNVHLDAVVGHSSGEIAAAFAAGYLTATDAIRIAYFRGVFCSNSGYQSEGAMLAVGLSMDEATLLCDEVSSLFSGQINVAASNSPESVTLSGDREAILLAEQQLKGRGVFCRLLRVSTAYHSHHMQPCAEPYLDALRSCNIQVQVPKSTTWYSSVYRGQPVDDMAVTTTLGTGEYWVENLTSPVLFSQALTAATSATKPSIIVEIGPHPALKGPALQTIASMDSNQVPYTGVSARGVGALESIARAIGEFWAHLGPQYINSRRYMALFHQVSLTVISELPLYPFDHRMEYGYETRKANGWLNKRNSPHPLLGSLSEDLGDGELRWAQHLSPSRVPWLDGHRVQGQIVVPATAYIAMAVEAAQILAAEKHRPLQLVQVEQLVIGQALAFQDERDEIETLFHVPPMEDIDGSTSAGSFRCQVAIPKGGVKTCAEGTLRVTWGEPQEDILPLRASPSHAALASVGDLERYYASLRDIGYQYTGEFQGIHSLSRKMGIATGKLNNPSLNGLLVHPAVLDTGLQGLLAAMGDGYLTALHVPTRIDTVTINTAAFTGASLDFEASVTRTGADGLVGDVELYTATNGPGAVFFEGVHVSPLSPPSAADDLPVFWVQHWTPLKLDVNRSKSQLTPEWIARLEVYEHRAFLVLQNILEQITPDLRAGFDWHRERAVAWIEYLVEEARAGRHAICKTEWLSERLADLEPTWTQPGAVIEDQIMHRVHQNLMPFLRGEAQMIDALREDELLTRFYRDELELQDVNRRVGELVGDLAVRYPRMKLLEVGAGTASATREVLRHVGRAYHSYTFTDISAGFFEDTLDSLPDHADRLIFQKLDVGQDPVEQGFEEHAYDVIIAANVLHATPSLEQTLRNVRRLLKPGGYLVALEITNLHTIRIGLLMCAFDGWWLGHEDGRPWGPMVSASRWNNLLRETGFGGIDTISDRHPGDLTMYSVFAAQAVDDQISNLRKPLSPVLTLPPFERGVIVGGSSDRVADITALIKPFFATMEYYPAIDNLAAGPRAVVLVLADLDGAPCFQDLTESRLAGLQTLVQTAEKTLWVTGGSEADRPHLGLSKGFLTCMNYEHAPAMFQYLNVIDPAKAQPEVLAEQLLRLGFTTQGNDFTLANCLHSTELELRVDREGNFLFPRINASDDLNTRYAAVRRPVVQSVEDMHREVVTVDQAPDEQLRLCLVGGVRPEMGEIIIDVRYSSSRALRIHHGEYLTLVLGKDRITKTRLVALTGRLASVISSSCFWEVPGHVSLEQESEYLHATAASLLAATVFKPNDTVVLVHGADDDTLRRAISIQAAAQTIQPVFTTVRASSIVPGRSIRVHENDPLRTLARQIPRNITNAVNLDPSTDRLFDRMLSTVGSSGVTKEHLLATLTETIARQSASPSAVQAQRLTEILRTAAVTADQLVAQSTSLPPIIIPIADLPSSGTGFAIVDWATSTSNFVRAHMKAESSMVHLSPKKTYLLVGMTSALGQSITHWLISRGARNVILTSRNPQIDPAWIEELYHTTGARVEILPMDVTKRASVLSLAQRLKADWPPLGGVVNGAMVLWDRLFVDADLPLLAGQLAPKVQGSLLLDEIFGEEPTLDFFILFGSAVATIGNLGQSAYTAASNFLLGLAARRRARGLVASVVQPAQVTGDVGYLSGKGDAFWNRMFDMLGDHPVSQQDLHELFAHAILTGRGSQSYPGGLGSANADDDVVLGGIRIQDPAVHPDILWFRTPKVWPFIHYHHQGDGPSASLGTAVPLAEQLSSATTMAQVAEIVEAAVTAKLHHRLHLPGEVGDGSVTADTRLTELGVDSLIAVDLRRWFAQELEVDIPVLQMLGGCSVRELADMTSGSLDRKFYPGVALESEAGDKSDGSDDGERASSSSLSSYQVLTPKSGSSD</sequence>
<dbReference type="SMART" id="SM00823">
    <property type="entry name" value="PKS_PP"/>
    <property type="match status" value="1"/>
</dbReference>
<dbReference type="InterPro" id="IPR050091">
    <property type="entry name" value="PKS_NRPS_Biosynth_Enz"/>
</dbReference>
<dbReference type="InterPro" id="IPR029063">
    <property type="entry name" value="SAM-dependent_MTases_sf"/>
</dbReference>
<dbReference type="Pfam" id="PF08242">
    <property type="entry name" value="Methyltransf_12"/>
    <property type="match status" value="1"/>
</dbReference>
<dbReference type="SUPFAM" id="SSF55048">
    <property type="entry name" value="Probable ACP-binding domain of malonyl-CoA ACP transacylase"/>
    <property type="match status" value="1"/>
</dbReference>
<dbReference type="GO" id="GO:0004312">
    <property type="term" value="F:fatty acid synthase activity"/>
    <property type="evidence" value="ECO:0007669"/>
    <property type="project" value="TreeGrafter"/>
</dbReference>
<dbReference type="Pfam" id="PF16197">
    <property type="entry name" value="KAsynt_C_assoc"/>
    <property type="match status" value="1"/>
</dbReference>
<evidence type="ECO:0000259" key="8">
    <source>
        <dbReference type="PROSITE" id="PS50075"/>
    </source>
</evidence>
<organism evidence="11">
    <name type="scientific">Penicillium citreosulfuratum</name>
    <dbReference type="NCBI Taxonomy" id="1651864"/>
    <lineage>
        <taxon>Eukaryota</taxon>
        <taxon>Fungi</taxon>
        <taxon>Dikarya</taxon>
        <taxon>Ascomycota</taxon>
        <taxon>Pezizomycotina</taxon>
        <taxon>Eurotiomycetes</taxon>
        <taxon>Eurotiomycetidae</taxon>
        <taxon>Eurotiales</taxon>
        <taxon>Aspergillaceae</taxon>
        <taxon>Penicillium</taxon>
    </lineage>
</organism>
<dbReference type="InterPro" id="IPR009081">
    <property type="entry name" value="PP-bd_ACP"/>
</dbReference>
<dbReference type="SMART" id="SM00825">
    <property type="entry name" value="PKS_KS"/>
    <property type="match status" value="1"/>
</dbReference>
<dbReference type="SMART" id="SM00826">
    <property type="entry name" value="PKS_DH"/>
    <property type="match status" value="1"/>
</dbReference>
<dbReference type="InterPro" id="IPR036291">
    <property type="entry name" value="NAD(P)-bd_dom_sf"/>
</dbReference>
<dbReference type="GO" id="GO:1901336">
    <property type="term" value="P:lactone biosynthetic process"/>
    <property type="evidence" value="ECO:0007669"/>
    <property type="project" value="UniProtKB-ARBA"/>
</dbReference>
<dbReference type="PANTHER" id="PTHR43775:SF48">
    <property type="entry name" value="HIGHLY REDUCING POLYKETIDE SYNTHASE SDGA"/>
    <property type="match status" value="1"/>
</dbReference>
<dbReference type="PROSITE" id="PS50075">
    <property type="entry name" value="CARRIER"/>
    <property type="match status" value="1"/>
</dbReference>
<dbReference type="InterPro" id="IPR049551">
    <property type="entry name" value="PKS_DH_C"/>
</dbReference>
<feature type="region of interest" description="Disordered" evidence="7">
    <location>
        <begin position="2478"/>
        <end position="2513"/>
    </location>
</feature>
<evidence type="ECO:0000256" key="5">
    <source>
        <dbReference type="ARBA" id="ARBA00023268"/>
    </source>
</evidence>
<dbReference type="InterPro" id="IPR018201">
    <property type="entry name" value="Ketoacyl_synth_AS"/>
</dbReference>
<dbReference type="Pfam" id="PF02801">
    <property type="entry name" value="Ketoacyl-synt_C"/>
    <property type="match status" value="1"/>
</dbReference>
<dbReference type="Pfam" id="PF08659">
    <property type="entry name" value="KR"/>
    <property type="match status" value="1"/>
</dbReference>
<keyword evidence="1" id="KW-0596">Phosphopantetheine</keyword>
<feature type="active site" description="Proton donor; for dehydratase activity" evidence="6">
    <location>
        <position position="1143"/>
    </location>
</feature>
<dbReference type="InterPro" id="IPR001227">
    <property type="entry name" value="Ac_transferase_dom_sf"/>
</dbReference>
<evidence type="ECO:0000256" key="2">
    <source>
        <dbReference type="ARBA" id="ARBA00022553"/>
    </source>
</evidence>
<dbReference type="CDD" id="cd00833">
    <property type="entry name" value="PKS"/>
    <property type="match status" value="1"/>
</dbReference>
<evidence type="ECO:0000313" key="11">
    <source>
        <dbReference type="EMBL" id="BBU48132.1"/>
    </source>
</evidence>
<dbReference type="Gene3D" id="1.10.1200.10">
    <property type="entry name" value="ACP-like"/>
    <property type="match status" value="1"/>
</dbReference>
<evidence type="ECO:0000256" key="3">
    <source>
        <dbReference type="ARBA" id="ARBA00022603"/>
    </source>
</evidence>
<feature type="domain" description="Carrier" evidence="8">
    <location>
        <begin position="2389"/>
        <end position="2467"/>
    </location>
</feature>
<dbReference type="InterPro" id="IPR020807">
    <property type="entry name" value="PKS_DH"/>
</dbReference>
<dbReference type="InterPro" id="IPR016039">
    <property type="entry name" value="Thiolase-like"/>
</dbReference>